<evidence type="ECO:0000313" key="1">
    <source>
        <dbReference type="EMBL" id="KAK8483160.1"/>
    </source>
</evidence>
<name>A0ABR1ZR45_9ROSI</name>
<reference evidence="1 2" key="1">
    <citation type="journal article" date="2024" name="G3 (Bethesda)">
        <title>Genome assembly of Hibiscus sabdariffa L. provides insights into metabolisms of medicinal natural products.</title>
        <authorList>
            <person name="Kim T."/>
        </authorList>
    </citation>
    <scope>NUCLEOTIDE SEQUENCE [LARGE SCALE GENOMIC DNA]</scope>
    <source>
        <strain evidence="1">TK-2024</strain>
        <tissue evidence="1">Old leaves</tissue>
    </source>
</reference>
<gene>
    <name evidence="1" type="ORF">V6N11_069029</name>
</gene>
<dbReference type="Proteomes" id="UP001396334">
    <property type="component" value="Unassembled WGS sequence"/>
</dbReference>
<dbReference type="EMBL" id="JBBPBN010000699">
    <property type="protein sequence ID" value="KAK8483160.1"/>
    <property type="molecule type" value="Genomic_DNA"/>
</dbReference>
<accession>A0ABR1ZR45</accession>
<proteinExistence type="predicted"/>
<protein>
    <submittedName>
        <fullName evidence="1">Uncharacterized protein</fullName>
    </submittedName>
</protein>
<keyword evidence="2" id="KW-1185">Reference proteome</keyword>
<sequence>MRGDNISSPWTASDNQINEKNIKQNVAKRCATIILNYLDTMNQERPALLCSCESNVCNLFSRSELVIYMHNFNYTPDVALRRSSRALETSAWQQREQQFRPKVVTKGVEHLNQNNGSAHDETIQRVFKGIRLTGTTGIGIKSLLQRVKLRSDGSTVVLAMKLQGSH</sequence>
<comment type="caution">
    <text evidence="1">The sequence shown here is derived from an EMBL/GenBank/DDBJ whole genome shotgun (WGS) entry which is preliminary data.</text>
</comment>
<organism evidence="1 2">
    <name type="scientific">Hibiscus sabdariffa</name>
    <name type="common">roselle</name>
    <dbReference type="NCBI Taxonomy" id="183260"/>
    <lineage>
        <taxon>Eukaryota</taxon>
        <taxon>Viridiplantae</taxon>
        <taxon>Streptophyta</taxon>
        <taxon>Embryophyta</taxon>
        <taxon>Tracheophyta</taxon>
        <taxon>Spermatophyta</taxon>
        <taxon>Magnoliopsida</taxon>
        <taxon>eudicotyledons</taxon>
        <taxon>Gunneridae</taxon>
        <taxon>Pentapetalae</taxon>
        <taxon>rosids</taxon>
        <taxon>malvids</taxon>
        <taxon>Malvales</taxon>
        <taxon>Malvaceae</taxon>
        <taxon>Malvoideae</taxon>
        <taxon>Hibiscus</taxon>
    </lineage>
</organism>
<evidence type="ECO:0000313" key="2">
    <source>
        <dbReference type="Proteomes" id="UP001396334"/>
    </source>
</evidence>